<dbReference type="Proteomes" id="UP001501581">
    <property type="component" value="Unassembled WGS sequence"/>
</dbReference>
<reference evidence="3" key="1">
    <citation type="journal article" date="2019" name="Int. J. Syst. Evol. Microbiol.">
        <title>The Global Catalogue of Microorganisms (GCM) 10K type strain sequencing project: providing services to taxonomists for standard genome sequencing and annotation.</title>
        <authorList>
            <consortium name="The Broad Institute Genomics Platform"/>
            <consortium name="The Broad Institute Genome Sequencing Center for Infectious Disease"/>
            <person name="Wu L."/>
            <person name="Ma J."/>
        </authorList>
    </citation>
    <scope>NUCLEOTIDE SEQUENCE [LARGE SCALE GENOMIC DNA]</scope>
    <source>
        <strain evidence="3">JCM 13008</strain>
    </source>
</reference>
<name>A0ABP4ENK9_9ACTN</name>
<feature type="region of interest" description="Disordered" evidence="1">
    <location>
        <begin position="216"/>
        <end position="239"/>
    </location>
</feature>
<evidence type="ECO:0000313" key="2">
    <source>
        <dbReference type="EMBL" id="GAA1111965.1"/>
    </source>
</evidence>
<organism evidence="2 3">
    <name type="scientific">Nocardioides dubius</name>
    <dbReference type="NCBI Taxonomy" id="317019"/>
    <lineage>
        <taxon>Bacteria</taxon>
        <taxon>Bacillati</taxon>
        <taxon>Actinomycetota</taxon>
        <taxon>Actinomycetes</taxon>
        <taxon>Propionibacteriales</taxon>
        <taxon>Nocardioidaceae</taxon>
        <taxon>Nocardioides</taxon>
    </lineage>
</organism>
<dbReference type="RefSeq" id="WP_343996341.1">
    <property type="nucleotide sequence ID" value="NZ_BAAALG010000013.1"/>
</dbReference>
<evidence type="ECO:0000313" key="3">
    <source>
        <dbReference type="Proteomes" id="UP001501581"/>
    </source>
</evidence>
<sequence length="239" mass="24871">MTSPLQHRLARVGAVVTIGLLALSACGSDAVRNQAHPGAAVVVGDERISLDAVDDLAQRYCALYLRANGEQAAALPLQVLRNDSVQILTDAEVARQYVAVHDLDVTALRSWLVGQSDQTAAQYGLSGSQADDFAQISAQVDTQAAYLAAGGQTGPVTDQAAGQQALASGQGKVREWAAGLDVELDPRFAPSTAEGYAFNSGSLAKPVSDVATAIDAYNGDTEPDPGYVQSLPPSQRCSM</sequence>
<proteinExistence type="predicted"/>
<comment type="caution">
    <text evidence="2">The sequence shown here is derived from an EMBL/GenBank/DDBJ whole genome shotgun (WGS) entry which is preliminary data.</text>
</comment>
<dbReference type="EMBL" id="BAAALG010000013">
    <property type="protein sequence ID" value="GAA1111965.1"/>
    <property type="molecule type" value="Genomic_DNA"/>
</dbReference>
<accession>A0ABP4ENK9</accession>
<evidence type="ECO:0008006" key="4">
    <source>
        <dbReference type="Google" id="ProtNLM"/>
    </source>
</evidence>
<protein>
    <recommendedName>
        <fullName evidence="4">SurA N-terminal domain-containing protein</fullName>
    </recommendedName>
</protein>
<evidence type="ECO:0000256" key="1">
    <source>
        <dbReference type="SAM" id="MobiDB-lite"/>
    </source>
</evidence>
<gene>
    <name evidence="2" type="ORF">GCM10009668_36810</name>
</gene>
<keyword evidence="3" id="KW-1185">Reference proteome</keyword>